<dbReference type="GO" id="GO:1990904">
    <property type="term" value="C:ribonucleoprotein complex"/>
    <property type="evidence" value="ECO:0007669"/>
    <property type="project" value="UniProtKB-KW"/>
</dbReference>
<dbReference type="Pfam" id="PF01199">
    <property type="entry name" value="Ribosomal_L34e"/>
    <property type="match status" value="1"/>
</dbReference>
<dbReference type="InterPro" id="IPR008195">
    <property type="entry name" value="Ribosomal_eL34"/>
</dbReference>
<comment type="similarity">
    <text evidence="1">Belongs to the eukaryotic ribosomal protein eL34 family.</text>
</comment>
<name>A0A7S4B274_CHRCT</name>
<reference evidence="5" key="1">
    <citation type="submission" date="2021-01" db="EMBL/GenBank/DDBJ databases">
        <authorList>
            <person name="Corre E."/>
            <person name="Pelletier E."/>
            <person name="Niang G."/>
            <person name="Scheremetjew M."/>
            <person name="Finn R."/>
            <person name="Kale V."/>
            <person name="Holt S."/>
            <person name="Cochrane G."/>
            <person name="Meng A."/>
            <person name="Brown T."/>
            <person name="Cohen L."/>
        </authorList>
    </citation>
    <scope>NUCLEOTIDE SEQUENCE</scope>
    <source>
        <strain evidence="5">CCMP645</strain>
    </source>
</reference>
<keyword evidence="2" id="KW-0689">Ribosomal protein</keyword>
<dbReference type="GO" id="GO:0006412">
    <property type="term" value="P:translation"/>
    <property type="evidence" value="ECO:0007669"/>
    <property type="project" value="InterPro"/>
</dbReference>
<keyword evidence="3" id="KW-0687">Ribonucleoprotein</keyword>
<dbReference type="Gene3D" id="6.20.370.70">
    <property type="match status" value="1"/>
</dbReference>
<evidence type="ECO:0000256" key="3">
    <source>
        <dbReference type="ARBA" id="ARBA00023274"/>
    </source>
</evidence>
<dbReference type="Gene3D" id="6.20.340.10">
    <property type="match status" value="1"/>
</dbReference>
<dbReference type="PANTHER" id="PTHR46595">
    <property type="entry name" value="60S RIBOSOMAL PROTEIN L34"/>
    <property type="match status" value="1"/>
</dbReference>
<sequence>MQEVTVVMVQRVTYRRRKSFNTASNKFRKLKTPGGKLVLHYTGKKGKRPSCGDCKKPLSGIAMMRPSELKNVSKRQKTVTRAYGGSRCARCVRTRIVRAFLIEERQLVKKVLKAQAVTKPSS</sequence>
<dbReference type="AlphaFoldDB" id="A0A7S4B274"/>
<dbReference type="PROSITE" id="PS01145">
    <property type="entry name" value="RIBOSOMAL_L34E"/>
    <property type="match status" value="1"/>
</dbReference>
<proteinExistence type="inferred from homology"/>
<organism evidence="5">
    <name type="scientific">Chrysotila carterae</name>
    <name type="common">Marine alga</name>
    <name type="synonym">Syracosphaera carterae</name>
    <dbReference type="NCBI Taxonomy" id="13221"/>
    <lineage>
        <taxon>Eukaryota</taxon>
        <taxon>Haptista</taxon>
        <taxon>Haptophyta</taxon>
        <taxon>Prymnesiophyceae</taxon>
        <taxon>Isochrysidales</taxon>
        <taxon>Isochrysidaceae</taxon>
        <taxon>Chrysotila</taxon>
    </lineage>
</organism>
<dbReference type="InterPro" id="IPR018065">
    <property type="entry name" value="Ribosomal_eL34_CS"/>
</dbReference>
<accession>A0A7S4B274</accession>
<evidence type="ECO:0000313" key="5">
    <source>
        <dbReference type="EMBL" id="CAE0751432.1"/>
    </source>
</evidence>
<dbReference type="HAMAP" id="MF_00349">
    <property type="entry name" value="Ribosomal_eL34"/>
    <property type="match status" value="1"/>
</dbReference>
<evidence type="ECO:0000256" key="1">
    <source>
        <dbReference type="ARBA" id="ARBA00009875"/>
    </source>
</evidence>
<protein>
    <recommendedName>
        <fullName evidence="4">Large ribosomal subunit protein eL34</fullName>
    </recommendedName>
</protein>
<dbReference type="InterPro" id="IPR047868">
    <property type="entry name" value="Ribosomal_L34e_arc-type"/>
</dbReference>
<dbReference type="GO" id="GO:0005840">
    <property type="term" value="C:ribosome"/>
    <property type="evidence" value="ECO:0007669"/>
    <property type="project" value="UniProtKB-KW"/>
</dbReference>
<dbReference type="GO" id="GO:0003735">
    <property type="term" value="F:structural constituent of ribosome"/>
    <property type="evidence" value="ECO:0007669"/>
    <property type="project" value="InterPro"/>
</dbReference>
<gene>
    <name evidence="5" type="ORF">PCAR00345_LOCUS4017</name>
</gene>
<evidence type="ECO:0000256" key="2">
    <source>
        <dbReference type="ARBA" id="ARBA00022980"/>
    </source>
</evidence>
<dbReference type="EMBL" id="HBIZ01007020">
    <property type="protein sequence ID" value="CAE0751432.1"/>
    <property type="molecule type" value="Transcribed_RNA"/>
</dbReference>
<dbReference type="InterPro" id="IPR038562">
    <property type="entry name" value="Ribosomal_eL34_C_sf"/>
</dbReference>
<evidence type="ECO:0000256" key="4">
    <source>
        <dbReference type="ARBA" id="ARBA00035227"/>
    </source>
</evidence>
<dbReference type="PRINTS" id="PR01250">
    <property type="entry name" value="RIBOSOMALL34"/>
</dbReference>